<feature type="transmembrane region" description="Helical" evidence="1">
    <location>
        <begin position="101"/>
        <end position="119"/>
    </location>
</feature>
<keyword evidence="1" id="KW-0812">Transmembrane</keyword>
<gene>
    <name evidence="2" type="ORF">T190423A01A_10568</name>
</gene>
<name>A0ABP1EU23_9FLAO</name>
<keyword evidence="1" id="KW-0472">Membrane</keyword>
<comment type="caution">
    <text evidence="2">The sequence shown here is derived from an EMBL/GenBank/DDBJ whole genome shotgun (WGS) entry which is preliminary data.</text>
</comment>
<keyword evidence="3" id="KW-1185">Reference proteome</keyword>
<feature type="transmembrane region" description="Helical" evidence="1">
    <location>
        <begin position="75"/>
        <end position="95"/>
    </location>
</feature>
<evidence type="ECO:0000313" key="2">
    <source>
        <dbReference type="EMBL" id="CAL2102005.1"/>
    </source>
</evidence>
<evidence type="ECO:0000313" key="3">
    <source>
        <dbReference type="Proteomes" id="UP001497527"/>
    </source>
</evidence>
<dbReference type="Proteomes" id="UP001497527">
    <property type="component" value="Unassembled WGS sequence"/>
</dbReference>
<proteinExistence type="predicted"/>
<protein>
    <submittedName>
        <fullName evidence="2">DUF983 domain-containing protein</fullName>
    </submittedName>
</protein>
<accession>A0ABP1EU23</accession>
<reference evidence="2 3" key="1">
    <citation type="submission" date="2024-05" db="EMBL/GenBank/DDBJ databases">
        <authorList>
            <person name="Duchaud E."/>
        </authorList>
    </citation>
    <scope>NUCLEOTIDE SEQUENCE [LARGE SCALE GENOMIC DNA]</scope>
    <source>
        <strain evidence="2">Ena-SAMPLE-TAB-13-05-2024-13:56:06:370-140308</strain>
    </source>
</reference>
<dbReference type="InterPro" id="IPR009325">
    <property type="entry name" value="DUF983"/>
</dbReference>
<dbReference type="EMBL" id="CAXJIO010000010">
    <property type="protein sequence ID" value="CAL2102005.1"/>
    <property type="molecule type" value="Genomic_DNA"/>
</dbReference>
<sequence length="135" mass="15560">MDNIFQNTASYLCTNLNHMKSVIALLSNKCPRCNKGKVFKNTVFNLFKIGKMEKSCSHCDFVYEKEPGFFFGAMYVSYGLIVAESIAAFIIFRLFLQLEWFLSFGLIVLLSLLLVGVNFKLSRLIWIYLFAPKKE</sequence>
<evidence type="ECO:0000256" key="1">
    <source>
        <dbReference type="SAM" id="Phobius"/>
    </source>
</evidence>
<dbReference type="Pfam" id="PF06170">
    <property type="entry name" value="DUF983"/>
    <property type="match status" value="1"/>
</dbReference>
<organism evidence="2 3">
    <name type="scientific">Tenacibaculum polynesiense</name>
    <dbReference type="NCBI Taxonomy" id="3137857"/>
    <lineage>
        <taxon>Bacteria</taxon>
        <taxon>Pseudomonadati</taxon>
        <taxon>Bacteroidota</taxon>
        <taxon>Flavobacteriia</taxon>
        <taxon>Flavobacteriales</taxon>
        <taxon>Flavobacteriaceae</taxon>
        <taxon>Tenacibaculum</taxon>
    </lineage>
</organism>
<keyword evidence="1" id="KW-1133">Transmembrane helix</keyword>